<dbReference type="GO" id="GO:0052689">
    <property type="term" value="F:carboxylic ester hydrolase activity"/>
    <property type="evidence" value="ECO:0007669"/>
    <property type="project" value="InterPro"/>
</dbReference>
<keyword evidence="8" id="KW-1185">Reference proteome</keyword>
<dbReference type="InterPro" id="IPR029058">
    <property type="entry name" value="AB_hydrolase_fold"/>
</dbReference>
<dbReference type="PANTHER" id="PTHR11614">
    <property type="entry name" value="PHOSPHOLIPASE-RELATED"/>
    <property type="match status" value="1"/>
</dbReference>
<dbReference type="SUPFAM" id="SSF53474">
    <property type="entry name" value="alpha/beta-Hydrolases"/>
    <property type="match status" value="1"/>
</dbReference>
<gene>
    <name evidence="6" type="ORF">EQ811_09075</name>
    <name evidence="5" type="ORF">HHM13_11720</name>
    <name evidence="4" type="ORF">HHM24_11800</name>
</gene>
<accession>A0A7X9ZJR8</accession>
<evidence type="ECO:0000256" key="1">
    <source>
        <dbReference type="PIRSR" id="PIRSR017388-1"/>
    </source>
</evidence>
<evidence type="ECO:0000259" key="3">
    <source>
        <dbReference type="Pfam" id="PF12146"/>
    </source>
</evidence>
<organism evidence="6 7">
    <name type="scientific">Staphylococcus capitis</name>
    <dbReference type="NCBI Taxonomy" id="29388"/>
    <lineage>
        <taxon>Bacteria</taxon>
        <taxon>Bacillati</taxon>
        <taxon>Bacillota</taxon>
        <taxon>Bacilli</taxon>
        <taxon>Bacillales</taxon>
        <taxon>Staphylococcaceae</taxon>
        <taxon>Staphylococcus</taxon>
    </lineage>
</organism>
<dbReference type="AlphaFoldDB" id="A0A7X9ZJR8"/>
<evidence type="ECO:0000313" key="6">
    <source>
        <dbReference type="EMBL" id="TBW75990.1"/>
    </source>
</evidence>
<feature type="site" description="Important for substrate specificity" evidence="2">
    <location>
        <position position="140"/>
    </location>
</feature>
<feature type="active site" description="Nucleophile" evidence="1">
    <location>
        <position position="94"/>
    </location>
</feature>
<comment type="caution">
    <text evidence="6">The sequence shown here is derived from an EMBL/GenBank/DDBJ whole genome shotgun (WGS) entry which is preliminary data.</text>
</comment>
<dbReference type="Proteomes" id="UP000550736">
    <property type="component" value="Unassembled WGS sequence"/>
</dbReference>
<evidence type="ECO:0000313" key="5">
    <source>
        <dbReference type="EMBL" id="NMK98726.1"/>
    </source>
</evidence>
<sequence>MKIKAPQPIYLKGNRDQAILLLHSFTGTVRDVKHLATTLNDQGFTCYVPNYPGHGLPLDQFTQFNINDWWNEVKDAYHFLEDEGYQHIYATGVSLGGLFTLRLAEQFDLERIAVMSAPHKKGESGIAKRLETYGRRMNQILNFDDAESFDQLENIQKYNKQIEVFQNIIDDIMSHLDRITIPTKVMYGEQDDKAYSHSAQFIFDHIASEDKELNSFERSGHLMTYGEGREALEQAIVEFFNDNE</sequence>
<dbReference type="Proteomes" id="UP000538955">
    <property type="component" value="Unassembled WGS sequence"/>
</dbReference>
<evidence type="ECO:0000313" key="7">
    <source>
        <dbReference type="Proteomes" id="UP000291949"/>
    </source>
</evidence>
<dbReference type="InterPro" id="IPR051044">
    <property type="entry name" value="MAG_DAG_Lipase"/>
</dbReference>
<reference evidence="8 9" key="2">
    <citation type="submission" date="2020-04" db="EMBL/GenBank/DDBJ databases">
        <title>The Epidemiology and Molecular Characteristics of Linezolid-Resistant Staphylococcus capitis in Huashan Hospital, Shanghai.</title>
        <authorList>
            <person name="Ding L."/>
            <person name="Li P."/>
            <person name="Yang Y."/>
            <person name="Lin D."/>
            <person name="Xu X."/>
        </authorList>
    </citation>
    <scope>NUCLEOTIDE SEQUENCE [LARGE SCALE GENOMIC DNA]</scope>
    <source>
        <strain evidence="5 9">12-86</strain>
        <strain evidence="4 8">17-84</strain>
    </source>
</reference>
<dbReference type="Proteomes" id="UP000291949">
    <property type="component" value="Unassembled WGS sequence"/>
</dbReference>
<dbReference type="RefSeq" id="WP_030061258.1">
    <property type="nucleotide sequence ID" value="NZ_AP014956.1"/>
</dbReference>
<dbReference type="Pfam" id="PF12146">
    <property type="entry name" value="Hydrolase_4"/>
    <property type="match status" value="1"/>
</dbReference>
<evidence type="ECO:0000313" key="8">
    <source>
        <dbReference type="Proteomes" id="UP000538955"/>
    </source>
</evidence>
<reference evidence="6 7" key="1">
    <citation type="journal article" date="2019" name="Sci. Transl. Med.">
        <title>Quorum sensing between bacterial species on the skin protects against epidermal injury in atopic dermatitis.</title>
        <authorList>
            <person name="Williams M.R."/>
        </authorList>
    </citation>
    <scope>NUCLEOTIDE SEQUENCE [LARGE SCALE GENOMIC DNA]</scope>
    <source>
        <strain evidence="6 7">H8</strain>
    </source>
</reference>
<feature type="active site" description="Charge relay system" evidence="1">
    <location>
        <position position="221"/>
    </location>
</feature>
<evidence type="ECO:0000256" key="2">
    <source>
        <dbReference type="PIRSR" id="PIRSR017388-3"/>
    </source>
</evidence>
<dbReference type="PIRSF" id="PIRSF017388">
    <property type="entry name" value="Esterase_lipase"/>
    <property type="match status" value="1"/>
</dbReference>
<feature type="active site" description="Charge relay system" evidence="1">
    <location>
        <position position="191"/>
    </location>
</feature>
<dbReference type="EMBL" id="JABBMI010000091">
    <property type="protein sequence ID" value="NMK55397.1"/>
    <property type="molecule type" value="Genomic_DNA"/>
</dbReference>
<dbReference type="EMBL" id="SCHC01000003">
    <property type="protein sequence ID" value="TBW75990.1"/>
    <property type="molecule type" value="Genomic_DNA"/>
</dbReference>
<dbReference type="Gene3D" id="3.40.50.1820">
    <property type="entry name" value="alpha/beta hydrolase"/>
    <property type="match status" value="1"/>
</dbReference>
<evidence type="ECO:0000313" key="9">
    <source>
        <dbReference type="Proteomes" id="UP000550736"/>
    </source>
</evidence>
<feature type="domain" description="Serine aminopeptidase S33" evidence="3">
    <location>
        <begin position="15"/>
        <end position="223"/>
    </location>
</feature>
<evidence type="ECO:0000313" key="4">
    <source>
        <dbReference type="EMBL" id="NMK55397.1"/>
    </source>
</evidence>
<protein>
    <submittedName>
        <fullName evidence="6">Alpha/beta fold hydrolase</fullName>
    </submittedName>
</protein>
<dbReference type="EMBL" id="JABBLX010000055">
    <property type="protein sequence ID" value="NMK98726.1"/>
    <property type="molecule type" value="Genomic_DNA"/>
</dbReference>
<proteinExistence type="predicted"/>
<dbReference type="InterPro" id="IPR012354">
    <property type="entry name" value="Esterase_lipase"/>
</dbReference>
<name>A0A7X9ZJR8_STACP</name>
<keyword evidence="6" id="KW-0378">Hydrolase</keyword>
<dbReference type="InterPro" id="IPR022742">
    <property type="entry name" value="Hydrolase_4"/>
</dbReference>